<accession>A0A1H6E2M1</accession>
<feature type="compositionally biased region" description="Gly residues" evidence="1">
    <location>
        <begin position="34"/>
        <end position="43"/>
    </location>
</feature>
<protein>
    <submittedName>
        <fullName evidence="2">Uncharacterized protein</fullName>
    </submittedName>
</protein>
<evidence type="ECO:0000313" key="2">
    <source>
        <dbReference type="EMBL" id="SEG91787.1"/>
    </source>
</evidence>
<feature type="compositionally biased region" description="Low complexity" evidence="1">
    <location>
        <begin position="89"/>
        <end position="102"/>
    </location>
</feature>
<proteinExistence type="predicted"/>
<feature type="region of interest" description="Disordered" evidence="1">
    <location>
        <begin position="34"/>
        <end position="109"/>
    </location>
</feature>
<feature type="compositionally biased region" description="Gly residues" evidence="1">
    <location>
        <begin position="70"/>
        <end position="88"/>
    </location>
</feature>
<feature type="compositionally biased region" description="Low complexity" evidence="1">
    <location>
        <begin position="273"/>
        <end position="287"/>
    </location>
</feature>
<feature type="compositionally biased region" description="Acidic residues" evidence="1">
    <location>
        <begin position="247"/>
        <end position="272"/>
    </location>
</feature>
<dbReference type="Proteomes" id="UP000236732">
    <property type="component" value="Unassembled WGS sequence"/>
</dbReference>
<evidence type="ECO:0000256" key="1">
    <source>
        <dbReference type="SAM" id="MobiDB-lite"/>
    </source>
</evidence>
<evidence type="ECO:0000313" key="3">
    <source>
        <dbReference type="Proteomes" id="UP000236732"/>
    </source>
</evidence>
<name>A0A1H6E2M1_9ACTN</name>
<sequence length="287" mass="28797">MTPSRSRLLIMAGVLTLVGAFGVVWLVGVATGGGDGRLTGAPGGTSEDVRPGATGEEPGEQATDGAEQGSDGGQGSDGEQGSRGGQGRSGRSPGSSGNGRQSVTWNGIHLDGSGGGGCMKVINKTSTPGVIESVSFLVESGPGKATVRSGAGHCERDGDPSCQGVMLRPGTQCIAGAQVSGPASETAYVLRAQVRYRYVCVDPEDSPCDEVGDWKGPPPTAERPITISGTTDDVPPMSVSIEGPSSPDEESPSPSPDDAEQPDTSATDEESSNSDAPAESAAPAPEE</sequence>
<dbReference type="AlphaFoldDB" id="A0A1H6E2M1"/>
<gene>
    <name evidence="2" type="ORF">SAMN05444920_107350</name>
</gene>
<keyword evidence="3" id="KW-1185">Reference proteome</keyword>
<feature type="region of interest" description="Disordered" evidence="1">
    <location>
        <begin position="207"/>
        <end position="287"/>
    </location>
</feature>
<organism evidence="2 3">
    <name type="scientific">Nonomuraea solani</name>
    <dbReference type="NCBI Taxonomy" id="1144553"/>
    <lineage>
        <taxon>Bacteria</taxon>
        <taxon>Bacillati</taxon>
        <taxon>Actinomycetota</taxon>
        <taxon>Actinomycetes</taxon>
        <taxon>Streptosporangiales</taxon>
        <taxon>Streptosporangiaceae</taxon>
        <taxon>Nonomuraea</taxon>
    </lineage>
</organism>
<dbReference type="EMBL" id="FNVT01000007">
    <property type="protein sequence ID" value="SEG91787.1"/>
    <property type="molecule type" value="Genomic_DNA"/>
</dbReference>
<reference evidence="2 3" key="1">
    <citation type="submission" date="2016-10" db="EMBL/GenBank/DDBJ databases">
        <authorList>
            <person name="de Groot N.N."/>
        </authorList>
    </citation>
    <scope>NUCLEOTIDE SEQUENCE [LARGE SCALE GENOMIC DNA]</scope>
    <source>
        <strain evidence="2 3">CGMCC 4.7037</strain>
    </source>
</reference>